<gene>
    <name evidence="1" type="ORF">BB934_45470</name>
</gene>
<reference evidence="1" key="1">
    <citation type="submission" date="2016-07" db="EMBL/GenBank/DDBJ databases">
        <title>Microvirga ossetica sp. nov. a new species of rhizobia isolated from root nodules of the legume species Vicia alpestris Steven originated from North Ossetia region in the Caucasus.</title>
        <authorList>
            <person name="Safronova V.I."/>
            <person name="Kuznetsova I.G."/>
            <person name="Sazanova A.L."/>
            <person name="Belimov A."/>
            <person name="Andronov E."/>
            <person name="Osledkin Y.S."/>
            <person name="Onishchuk O.P."/>
            <person name="Kurchak O.N."/>
            <person name="Shaposhnikov A.I."/>
            <person name="Willems A."/>
            <person name="Tikhonovich I.A."/>
        </authorList>
    </citation>
    <scope>NUCLEOTIDE SEQUENCE [LARGE SCALE GENOMIC DNA]</scope>
    <source>
        <strain evidence="1">V5/3M</strain>
        <plasmid evidence="1">unnamed5</plasmid>
    </source>
</reference>
<proteinExistence type="predicted"/>
<evidence type="ECO:0000313" key="1">
    <source>
        <dbReference type="EMBL" id="ANY85472.1"/>
    </source>
</evidence>
<keyword evidence="1" id="KW-0614">Plasmid</keyword>
<protein>
    <submittedName>
        <fullName evidence="1">Uncharacterized protein</fullName>
    </submittedName>
</protein>
<dbReference type="KEGG" id="moc:BB934_45470"/>
<organism evidence="1">
    <name type="scientific">Microvirga ossetica</name>
    <dbReference type="NCBI Taxonomy" id="1882682"/>
    <lineage>
        <taxon>Bacteria</taxon>
        <taxon>Pseudomonadati</taxon>
        <taxon>Pseudomonadota</taxon>
        <taxon>Alphaproteobacteria</taxon>
        <taxon>Hyphomicrobiales</taxon>
        <taxon>Methylobacteriaceae</taxon>
        <taxon>Microvirga</taxon>
    </lineage>
</organism>
<name>A0A1B2EZW4_9HYPH</name>
<sequence length="323" mass="36968">MGTDYSRGKEVRFSWNGLVVPACKECNGEYSRLETRAKEVVGRLLKREAVAARDYVTLLDWLDKVRTGLWINYHLIQNHPVEVSPNFYVNQRVGQKDRMLAIYPLQDHPDGLNAFGVNSLVFAEMPSCFMLRINDLLLLNASTDFAYSHGCGFPHPATITKLAGGENAGRLLLEGLSYDHKVKSRISDFDLIKPSVWLFQPIMLPDDSPRWRGGYWGVTGTDSFLATHSDPEFPGQGILFRQFEDRVVPLFDPSQAIEFDGITGSDRRPAKEIIAQTYEYQVHLFRKFPFDTSDGDDRTEADQEYERMMIESTLRFAEFYRSQ</sequence>
<geneLocation type="plasmid" evidence="1">
    <name>unnamed5</name>
</geneLocation>
<dbReference type="AlphaFoldDB" id="A0A1B2EZW4"/>
<dbReference type="EMBL" id="CP016621">
    <property type="protein sequence ID" value="ANY85472.1"/>
    <property type="molecule type" value="Genomic_DNA"/>
</dbReference>
<accession>A0A1B2EZW4</accession>